<keyword evidence="2" id="KW-0812">Transmembrane</keyword>
<dbReference type="Proteomes" id="UP001168146">
    <property type="component" value="Unassembled WGS sequence"/>
</dbReference>
<dbReference type="EMBL" id="JAUJLE010000007">
    <property type="protein sequence ID" value="KAK1012502.1"/>
    <property type="molecule type" value="Genomic_DNA"/>
</dbReference>
<evidence type="ECO:0000313" key="5">
    <source>
        <dbReference type="EMBL" id="TKA49793.1"/>
    </source>
</evidence>
<evidence type="ECO:0000313" key="4">
    <source>
        <dbReference type="EMBL" id="KAK1012502.1"/>
    </source>
</evidence>
<keyword evidence="2" id="KW-1133">Transmembrane helix</keyword>
<reference evidence="3" key="2">
    <citation type="submission" date="2021-12" db="EMBL/GenBank/DDBJ databases">
        <title>Black yeast isolated from Biological Soil Crust.</title>
        <authorList>
            <person name="Kurbessoian T."/>
        </authorList>
    </citation>
    <scope>NUCLEOTIDE SEQUENCE</scope>
    <source>
        <strain evidence="3">CCFEE 5208</strain>
    </source>
</reference>
<dbReference type="AlphaFoldDB" id="A0A4U0VKZ8"/>
<dbReference type="Proteomes" id="UP001175353">
    <property type="component" value="Unassembled WGS sequence"/>
</dbReference>
<proteinExistence type="predicted"/>
<feature type="transmembrane region" description="Helical" evidence="2">
    <location>
        <begin position="45"/>
        <end position="65"/>
    </location>
</feature>
<feature type="region of interest" description="Disordered" evidence="1">
    <location>
        <begin position="1"/>
        <end position="36"/>
    </location>
</feature>
<gene>
    <name evidence="5" type="ORF">B0A54_00462</name>
    <name evidence="3" type="ORF">LTR82_003923</name>
    <name evidence="4" type="ORF">LTR91_001745</name>
</gene>
<feature type="compositionally biased region" description="Basic and acidic residues" evidence="1">
    <location>
        <begin position="170"/>
        <end position="183"/>
    </location>
</feature>
<keyword evidence="2" id="KW-0472">Membrane</keyword>
<organism evidence="5 6">
    <name type="scientific">Friedmanniomyces endolithicus</name>
    <dbReference type="NCBI Taxonomy" id="329885"/>
    <lineage>
        <taxon>Eukaryota</taxon>
        <taxon>Fungi</taxon>
        <taxon>Dikarya</taxon>
        <taxon>Ascomycota</taxon>
        <taxon>Pezizomycotina</taxon>
        <taxon>Dothideomycetes</taxon>
        <taxon>Dothideomycetidae</taxon>
        <taxon>Mycosphaerellales</taxon>
        <taxon>Teratosphaeriaceae</taxon>
        <taxon>Friedmanniomyces</taxon>
    </lineage>
</organism>
<protein>
    <submittedName>
        <fullName evidence="5">Uncharacterized protein</fullName>
    </submittedName>
</protein>
<sequence>MATSTLPSTPTTTGMPTPNDGGLGGSPSSDPGNSPGPGDHSLVNYYFVFLAIIIAVAALTSFLLYKRRRAAILAGSLNRQTALSRDLTTWRAGDGGDDYAAGRSARGYWHGGPARSHEDAGPEEGLNELGEAPPAYVAPPPKEARGGDGEMAGHERFGVDGPAVPLQTLSREEAGLKPPEYVERSAGVDGEGAGQRERGAGGEGSWTRGERRLVV</sequence>
<reference evidence="5 6" key="1">
    <citation type="submission" date="2017-03" db="EMBL/GenBank/DDBJ databases">
        <title>Genomes of endolithic fungi from Antarctica.</title>
        <authorList>
            <person name="Coleine C."/>
            <person name="Masonjones S."/>
            <person name="Stajich J.E."/>
        </authorList>
    </citation>
    <scope>NUCLEOTIDE SEQUENCE [LARGE SCALE GENOMIC DNA]</scope>
    <source>
        <strain evidence="5 6">CCFEE 5311</strain>
    </source>
</reference>
<reference evidence="4" key="3">
    <citation type="submission" date="2023-06" db="EMBL/GenBank/DDBJ databases">
        <title>Black Yeasts Isolated from many extreme environments.</title>
        <authorList>
            <person name="Coleine C."/>
            <person name="Stajich J.E."/>
            <person name="Selbmann L."/>
        </authorList>
    </citation>
    <scope>NUCLEOTIDE SEQUENCE</scope>
    <source>
        <strain evidence="4">CCFEE 5200</strain>
    </source>
</reference>
<dbReference type="EMBL" id="NAJP01000001">
    <property type="protein sequence ID" value="TKA49793.1"/>
    <property type="molecule type" value="Genomic_DNA"/>
</dbReference>
<dbReference type="OrthoDB" id="4775599at2759"/>
<keyword evidence="7" id="KW-1185">Reference proteome</keyword>
<evidence type="ECO:0000256" key="1">
    <source>
        <dbReference type="SAM" id="MobiDB-lite"/>
    </source>
</evidence>
<evidence type="ECO:0000313" key="3">
    <source>
        <dbReference type="EMBL" id="KAK0324937.1"/>
    </source>
</evidence>
<evidence type="ECO:0000256" key="2">
    <source>
        <dbReference type="SAM" id="Phobius"/>
    </source>
</evidence>
<evidence type="ECO:0000313" key="6">
    <source>
        <dbReference type="Proteomes" id="UP000310066"/>
    </source>
</evidence>
<accession>A0A4U0VKZ8</accession>
<evidence type="ECO:0000313" key="7">
    <source>
        <dbReference type="Proteomes" id="UP001175353"/>
    </source>
</evidence>
<comment type="caution">
    <text evidence="5">The sequence shown here is derived from an EMBL/GenBank/DDBJ whole genome shotgun (WGS) entry which is preliminary data.</text>
</comment>
<name>A0A4U0VKZ8_9PEZI</name>
<feature type="region of interest" description="Disordered" evidence="1">
    <location>
        <begin position="110"/>
        <end position="215"/>
    </location>
</feature>
<dbReference type="EMBL" id="JASUXU010000008">
    <property type="protein sequence ID" value="KAK0324937.1"/>
    <property type="molecule type" value="Genomic_DNA"/>
</dbReference>
<dbReference type="Proteomes" id="UP000310066">
    <property type="component" value="Unassembled WGS sequence"/>
</dbReference>
<feature type="compositionally biased region" description="Basic and acidic residues" evidence="1">
    <location>
        <begin position="142"/>
        <end position="158"/>
    </location>
</feature>